<dbReference type="OrthoDB" id="7365539at2"/>
<reference evidence="2" key="1">
    <citation type="submission" date="2016-10" db="EMBL/GenBank/DDBJ databases">
        <authorList>
            <person name="Varghese N."/>
            <person name="Submissions S."/>
        </authorList>
    </citation>
    <scope>NUCLEOTIDE SEQUENCE [LARGE SCALE GENOMIC DNA]</scope>
    <source>
        <strain evidence="2">BL47</strain>
    </source>
</reference>
<proteinExistence type="predicted"/>
<organism evidence="1 2">
    <name type="scientific">Methylobacterium phyllostachyos</name>
    <dbReference type="NCBI Taxonomy" id="582672"/>
    <lineage>
        <taxon>Bacteria</taxon>
        <taxon>Pseudomonadati</taxon>
        <taxon>Pseudomonadota</taxon>
        <taxon>Alphaproteobacteria</taxon>
        <taxon>Hyphomicrobiales</taxon>
        <taxon>Methylobacteriaceae</taxon>
        <taxon>Methylobacterium</taxon>
    </lineage>
</organism>
<sequence length="74" mass="8247">MVEDVRVPLAMAGDVLHGAREIAQFVFGDPKKQRKVYHLCSTGQLPFFYLGSVLCSRRSSLARAIQQKEQQPAA</sequence>
<dbReference type="AlphaFoldDB" id="A0A1H0KSL8"/>
<dbReference type="RefSeq" id="WP_143012356.1">
    <property type="nucleotide sequence ID" value="NZ_FNHS01000029.1"/>
</dbReference>
<evidence type="ECO:0000313" key="2">
    <source>
        <dbReference type="Proteomes" id="UP000198704"/>
    </source>
</evidence>
<dbReference type="STRING" id="582672.SAMN05216360_1291"/>
<dbReference type="Proteomes" id="UP000198704">
    <property type="component" value="Unassembled WGS sequence"/>
</dbReference>
<accession>A0A1H0KSL8</accession>
<evidence type="ECO:0000313" key="1">
    <source>
        <dbReference type="EMBL" id="SDO58958.1"/>
    </source>
</evidence>
<dbReference type="EMBL" id="FNHS01000029">
    <property type="protein sequence ID" value="SDO58958.1"/>
    <property type="molecule type" value="Genomic_DNA"/>
</dbReference>
<protein>
    <submittedName>
        <fullName evidence="1">Uncharacterized protein</fullName>
    </submittedName>
</protein>
<gene>
    <name evidence="1" type="ORF">SAMN05216360_1291</name>
</gene>
<name>A0A1H0KSL8_9HYPH</name>
<keyword evidence="2" id="KW-1185">Reference proteome</keyword>